<keyword evidence="4 7" id="KW-0812">Transmembrane</keyword>
<dbReference type="PANTHER" id="PTHR30489">
    <property type="entry name" value="LIPOPROTEIN-RELEASING SYSTEM TRANSMEMBRANE PROTEIN LOLE"/>
    <property type="match status" value="1"/>
</dbReference>
<protein>
    <submittedName>
        <fullName evidence="10">ABC-type transport system, involved in lipoprotein release, permease component</fullName>
    </submittedName>
</protein>
<sequence length="412" mass="45593">MIIMRIAFRNIFRQQRRSLFTALSMIIGFILLAVSFGFGEGGYGHIIEMFTHSSTGHIQIHSPGYLERPNLYKNFQYTRQLQTLLKNIPQIQAQAPRIHCGTLAFIDKKTTATRLTGVAPLKEKQLSTLADKVGQGQFLDITPAEAPHNQIIIGNGLARILKASIGSDIALVSQGADGSIANDLFKVVGILKKEVDGTNRNNAYIHIYKAQEFLAMGSNIHEVAVILTSHKKSRQITKTIKKQLKQANLTEYEVHPWEKIEELFYRSMSADKKGNWIFLFIIGLIVALGVLNTVLMSILERTREFGVMRAVGTRPSHIFLQIVLETLGLSFMATTVGALCAGPILWPFVIYGIPMEQPITIGGIEISTFKAGFVPGAFIIPFLVIVITATLVSVFPAIHASRVKPVDAMKTH</sequence>
<dbReference type="Pfam" id="PF12704">
    <property type="entry name" value="MacB_PCD"/>
    <property type="match status" value="1"/>
</dbReference>
<dbReference type="STRING" id="1121400.SAMN02746065_10465"/>
<comment type="similarity">
    <text evidence="2">Belongs to the ABC-4 integral membrane protein family. LolC/E subfamily.</text>
</comment>
<accession>A0A1W2A3M2</accession>
<gene>
    <name evidence="10" type="ORF">SAMN02746065_10465</name>
</gene>
<keyword evidence="10" id="KW-0449">Lipoprotein</keyword>
<keyword evidence="3" id="KW-1003">Cell membrane</keyword>
<comment type="subcellular location">
    <subcellularLocation>
        <location evidence="1">Cell membrane</location>
        <topology evidence="1">Multi-pass membrane protein</topology>
    </subcellularLocation>
</comment>
<keyword evidence="11" id="KW-1185">Reference proteome</keyword>
<reference evidence="10 11" key="1">
    <citation type="submission" date="2017-04" db="EMBL/GenBank/DDBJ databases">
        <authorList>
            <person name="Afonso C.L."/>
            <person name="Miller P.J."/>
            <person name="Scott M.A."/>
            <person name="Spackman E."/>
            <person name="Goraichik I."/>
            <person name="Dimitrov K.M."/>
            <person name="Suarez D.L."/>
            <person name="Swayne D.E."/>
        </authorList>
    </citation>
    <scope>NUCLEOTIDE SEQUENCE [LARGE SCALE GENOMIC DNA]</scope>
    <source>
        <strain evidence="10 11">DSM 3385</strain>
    </source>
</reference>
<evidence type="ECO:0000313" key="11">
    <source>
        <dbReference type="Proteomes" id="UP000192418"/>
    </source>
</evidence>
<evidence type="ECO:0000313" key="10">
    <source>
        <dbReference type="EMBL" id="SMC55173.1"/>
    </source>
</evidence>
<evidence type="ECO:0000256" key="3">
    <source>
        <dbReference type="ARBA" id="ARBA00022475"/>
    </source>
</evidence>
<dbReference type="PANTHER" id="PTHR30489:SF0">
    <property type="entry name" value="LIPOPROTEIN-RELEASING SYSTEM TRANSMEMBRANE PROTEIN LOLE"/>
    <property type="match status" value="1"/>
</dbReference>
<dbReference type="GO" id="GO:0098797">
    <property type="term" value="C:plasma membrane protein complex"/>
    <property type="evidence" value="ECO:0007669"/>
    <property type="project" value="TreeGrafter"/>
</dbReference>
<feature type="transmembrane region" description="Helical" evidence="7">
    <location>
        <begin position="20"/>
        <end position="39"/>
    </location>
</feature>
<dbReference type="InterPro" id="IPR051447">
    <property type="entry name" value="Lipoprotein-release_system"/>
</dbReference>
<evidence type="ECO:0000256" key="4">
    <source>
        <dbReference type="ARBA" id="ARBA00022692"/>
    </source>
</evidence>
<dbReference type="Pfam" id="PF02687">
    <property type="entry name" value="FtsX"/>
    <property type="match status" value="1"/>
</dbReference>
<organism evidence="10 11">
    <name type="scientific">Desulfocicer vacuolatum DSM 3385</name>
    <dbReference type="NCBI Taxonomy" id="1121400"/>
    <lineage>
        <taxon>Bacteria</taxon>
        <taxon>Pseudomonadati</taxon>
        <taxon>Thermodesulfobacteriota</taxon>
        <taxon>Desulfobacteria</taxon>
        <taxon>Desulfobacterales</taxon>
        <taxon>Desulfobacteraceae</taxon>
        <taxon>Desulfocicer</taxon>
    </lineage>
</organism>
<feature type="domain" description="MacB-like periplasmic core" evidence="9">
    <location>
        <begin position="18"/>
        <end position="241"/>
    </location>
</feature>
<dbReference type="InterPro" id="IPR025857">
    <property type="entry name" value="MacB_PCD"/>
</dbReference>
<keyword evidence="5 7" id="KW-1133">Transmembrane helix</keyword>
<evidence type="ECO:0000256" key="2">
    <source>
        <dbReference type="ARBA" id="ARBA00005236"/>
    </source>
</evidence>
<dbReference type="Proteomes" id="UP000192418">
    <property type="component" value="Unassembled WGS sequence"/>
</dbReference>
<dbReference type="EMBL" id="FWXY01000004">
    <property type="protein sequence ID" value="SMC55173.1"/>
    <property type="molecule type" value="Genomic_DNA"/>
</dbReference>
<dbReference type="OrthoDB" id="9809768at2"/>
<feature type="transmembrane region" description="Helical" evidence="7">
    <location>
        <begin position="320"/>
        <end position="353"/>
    </location>
</feature>
<dbReference type="RefSeq" id="WP_084067293.1">
    <property type="nucleotide sequence ID" value="NZ_FWXY01000004.1"/>
</dbReference>
<feature type="transmembrane region" description="Helical" evidence="7">
    <location>
        <begin position="276"/>
        <end position="299"/>
    </location>
</feature>
<evidence type="ECO:0000259" key="8">
    <source>
        <dbReference type="Pfam" id="PF02687"/>
    </source>
</evidence>
<evidence type="ECO:0000256" key="7">
    <source>
        <dbReference type="SAM" id="Phobius"/>
    </source>
</evidence>
<keyword evidence="6 7" id="KW-0472">Membrane</keyword>
<proteinExistence type="inferred from homology"/>
<feature type="transmembrane region" description="Helical" evidence="7">
    <location>
        <begin position="373"/>
        <end position="395"/>
    </location>
</feature>
<dbReference type="InterPro" id="IPR003838">
    <property type="entry name" value="ABC3_permease_C"/>
</dbReference>
<evidence type="ECO:0000256" key="1">
    <source>
        <dbReference type="ARBA" id="ARBA00004651"/>
    </source>
</evidence>
<feature type="domain" description="ABC3 transporter permease C-terminal" evidence="8">
    <location>
        <begin position="276"/>
        <end position="405"/>
    </location>
</feature>
<dbReference type="GO" id="GO:0044874">
    <property type="term" value="P:lipoprotein localization to outer membrane"/>
    <property type="evidence" value="ECO:0007669"/>
    <property type="project" value="TreeGrafter"/>
</dbReference>
<evidence type="ECO:0000259" key="9">
    <source>
        <dbReference type="Pfam" id="PF12704"/>
    </source>
</evidence>
<name>A0A1W2A3M2_9BACT</name>
<dbReference type="AlphaFoldDB" id="A0A1W2A3M2"/>
<evidence type="ECO:0000256" key="6">
    <source>
        <dbReference type="ARBA" id="ARBA00023136"/>
    </source>
</evidence>
<evidence type="ECO:0000256" key="5">
    <source>
        <dbReference type="ARBA" id="ARBA00022989"/>
    </source>
</evidence>